<comment type="caution">
    <text evidence="2">The sequence shown here is derived from an EMBL/GenBank/DDBJ whole genome shotgun (WGS) entry which is preliminary data.</text>
</comment>
<dbReference type="Gene3D" id="1.10.30.50">
    <property type="match status" value="1"/>
</dbReference>
<evidence type="ECO:0000256" key="1">
    <source>
        <dbReference type="SAM" id="MobiDB-lite"/>
    </source>
</evidence>
<reference evidence="2 3" key="1">
    <citation type="submission" date="2014-08" db="EMBL/GenBank/DDBJ databases">
        <title>Whole genome shotgun sequence of Sphingomonas paucimobilis NBRC 13935.</title>
        <authorList>
            <person name="Hosoyama A."/>
            <person name="Hashimoto M."/>
            <person name="Hosoyama Y."/>
            <person name="Noguchi M."/>
            <person name="Uohara A."/>
            <person name="Ohji S."/>
            <person name="Katano-Makiyama Y."/>
            <person name="Ichikawa N."/>
            <person name="Kimura A."/>
            <person name="Yamazoe A."/>
            <person name="Fujita N."/>
        </authorList>
    </citation>
    <scope>NUCLEOTIDE SEQUENCE [LARGE SCALE GENOMIC DNA]</scope>
    <source>
        <strain evidence="2 3">NBRC 13935</strain>
    </source>
</reference>
<dbReference type="Proteomes" id="UP000032025">
    <property type="component" value="Unassembled WGS sequence"/>
</dbReference>
<proteinExistence type="predicted"/>
<organism evidence="2 3">
    <name type="scientific">Sphingomonas paucimobilis NBRC 13935</name>
    <dbReference type="NCBI Taxonomy" id="1219050"/>
    <lineage>
        <taxon>Bacteria</taxon>
        <taxon>Pseudomonadati</taxon>
        <taxon>Pseudomonadota</taxon>
        <taxon>Alphaproteobacteria</taxon>
        <taxon>Sphingomonadales</taxon>
        <taxon>Sphingomonadaceae</taxon>
        <taxon>Sphingomonas</taxon>
    </lineage>
</organism>
<evidence type="ECO:0000313" key="3">
    <source>
        <dbReference type="Proteomes" id="UP000032025"/>
    </source>
</evidence>
<dbReference type="GeneID" id="78526970"/>
<dbReference type="EMBL" id="BBJS01000017">
    <property type="protein sequence ID" value="GAN13312.1"/>
    <property type="molecule type" value="Genomic_DNA"/>
</dbReference>
<accession>A0A0C9NAP1</accession>
<name>A0A0C9NAP1_SPHPI</name>
<protein>
    <submittedName>
        <fullName evidence="2">DNA, contig: SP617</fullName>
    </submittedName>
</protein>
<dbReference type="RefSeq" id="WP_170170577.1">
    <property type="nucleotide sequence ID" value="NZ_BBJS01000017.1"/>
</dbReference>
<sequence length="110" mass="11931">MVGRVKRKAGLAAAAGRSEPGETPACALCGRPLGVKVEWHHPVPKSEGGRETVPVHPICHRTIHATLTNAQLAQDYADFAVLRAHPDMARFLRWIVGKPADFHAPTRAAR</sequence>
<dbReference type="AlphaFoldDB" id="A0A0C9NAP1"/>
<feature type="region of interest" description="Disordered" evidence="1">
    <location>
        <begin position="1"/>
        <end position="23"/>
    </location>
</feature>
<evidence type="ECO:0000313" key="2">
    <source>
        <dbReference type="EMBL" id="GAN13312.1"/>
    </source>
</evidence>
<gene>
    <name evidence="2" type="ORF">SP6_17_00290</name>
</gene>
<keyword evidence="3" id="KW-1185">Reference proteome</keyword>